<dbReference type="AlphaFoldDB" id="A0A3S5A6V9"/>
<keyword evidence="3" id="KW-1185">Reference proteome</keyword>
<dbReference type="Proteomes" id="UP000784294">
    <property type="component" value="Unassembled WGS sequence"/>
</dbReference>
<evidence type="ECO:0000256" key="1">
    <source>
        <dbReference type="SAM" id="MobiDB-lite"/>
    </source>
</evidence>
<feature type="region of interest" description="Disordered" evidence="1">
    <location>
        <begin position="1"/>
        <end position="68"/>
    </location>
</feature>
<name>A0A3S5A6V9_9PLAT</name>
<reference evidence="2" key="1">
    <citation type="submission" date="2018-11" db="EMBL/GenBank/DDBJ databases">
        <authorList>
            <consortium name="Pathogen Informatics"/>
        </authorList>
    </citation>
    <scope>NUCLEOTIDE SEQUENCE</scope>
</reference>
<dbReference type="EMBL" id="CAAALY010051599">
    <property type="protein sequence ID" value="VEL21493.1"/>
    <property type="molecule type" value="Genomic_DNA"/>
</dbReference>
<comment type="caution">
    <text evidence="2">The sequence shown here is derived from an EMBL/GenBank/DDBJ whole genome shotgun (WGS) entry which is preliminary data.</text>
</comment>
<gene>
    <name evidence="2" type="ORF">PXEA_LOCUS14933</name>
</gene>
<evidence type="ECO:0000313" key="3">
    <source>
        <dbReference type="Proteomes" id="UP000784294"/>
    </source>
</evidence>
<protein>
    <submittedName>
        <fullName evidence="2">Uncharacterized protein</fullName>
    </submittedName>
</protein>
<proteinExistence type="predicted"/>
<accession>A0A3S5A6V9</accession>
<evidence type="ECO:0000313" key="2">
    <source>
        <dbReference type="EMBL" id="VEL21493.1"/>
    </source>
</evidence>
<organism evidence="2 3">
    <name type="scientific">Protopolystoma xenopodis</name>
    <dbReference type="NCBI Taxonomy" id="117903"/>
    <lineage>
        <taxon>Eukaryota</taxon>
        <taxon>Metazoa</taxon>
        <taxon>Spiralia</taxon>
        <taxon>Lophotrochozoa</taxon>
        <taxon>Platyhelminthes</taxon>
        <taxon>Monogenea</taxon>
        <taxon>Polyopisthocotylea</taxon>
        <taxon>Polystomatidea</taxon>
        <taxon>Polystomatidae</taxon>
        <taxon>Protopolystoma</taxon>
    </lineage>
</organism>
<sequence length="68" mass="7635">MYPRLRSLSRDNTHFGSNHSARTRLSGCRVLPDSEQWDGFSIDSKQTPQIRSEAGNRPRSLAPGELPP</sequence>